<reference evidence="2 3" key="1">
    <citation type="journal article" date="2013" name="Curr. Biol.">
        <title>Shared signatures of parasitism and phylogenomics unite Cryptomycota and microsporidia.</title>
        <authorList>
            <person name="James T.Y."/>
            <person name="Pelin A."/>
            <person name="Bonen L."/>
            <person name="Ahrendt S."/>
            <person name="Sain D."/>
            <person name="Corradi N."/>
            <person name="Stajich J.E."/>
        </authorList>
    </citation>
    <scope>NUCLEOTIDE SEQUENCE [LARGE SCALE GENOMIC DNA]</scope>
    <source>
        <strain evidence="2 3">CSF55</strain>
    </source>
</reference>
<dbReference type="InterPro" id="IPR001849">
    <property type="entry name" value="PH_domain"/>
</dbReference>
<proteinExistence type="predicted"/>
<dbReference type="HOGENOM" id="CLU_1409533_0_0_1"/>
<keyword evidence="3" id="KW-1185">Reference proteome</keyword>
<evidence type="ECO:0000313" key="3">
    <source>
        <dbReference type="Proteomes" id="UP000030755"/>
    </source>
</evidence>
<dbReference type="EMBL" id="KE560949">
    <property type="protein sequence ID" value="EPZ34481.1"/>
    <property type="molecule type" value="Genomic_DNA"/>
</dbReference>
<dbReference type="PROSITE" id="PS50003">
    <property type="entry name" value="PH_DOMAIN"/>
    <property type="match status" value="1"/>
</dbReference>
<evidence type="ECO:0000259" key="1">
    <source>
        <dbReference type="PROSITE" id="PS50003"/>
    </source>
</evidence>
<dbReference type="SUPFAM" id="SSF50729">
    <property type="entry name" value="PH domain-like"/>
    <property type="match status" value="1"/>
</dbReference>
<protein>
    <recommendedName>
        <fullName evidence="1">PH domain-containing protein</fullName>
    </recommendedName>
</protein>
<name>A0A075B0X5_ROZAC</name>
<evidence type="ECO:0000313" key="2">
    <source>
        <dbReference type="EMBL" id="EPZ34481.1"/>
    </source>
</evidence>
<sequence length="193" mass="22039">MGTIRGKSSNIGYALSNNHQILGSVNLEIKSKITSDFALGTFLLRKNSHDKDGIAQMNMYVATFYEEDEKEAQIVPDTVEQEGFITLYKEDMIIPLWKRYWFVLHGRNLSLYHSETGNETIIDLTGLTGCCLTDPSDLMVKNAIKLSISSAKETKIMYLFMDTVEETNTIIKRMNVWKFHFTPLPSFGSFILY</sequence>
<gene>
    <name evidence="2" type="ORF">O9G_002054</name>
</gene>
<dbReference type="Pfam" id="PF00169">
    <property type="entry name" value="PH"/>
    <property type="match status" value="1"/>
</dbReference>
<dbReference type="Proteomes" id="UP000030755">
    <property type="component" value="Unassembled WGS sequence"/>
</dbReference>
<feature type="domain" description="PH" evidence="1">
    <location>
        <begin position="78"/>
        <end position="186"/>
    </location>
</feature>
<dbReference type="CDD" id="cd00821">
    <property type="entry name" value="PH"/>
    <property type="match status" value="1"/>
</dbReference>
<dbReference type="Gene3D" id="2.30.29.30">
    <property type="entry name" value="Pleckstrin-homology domain (PH domain)/Phosphotyrosine-binding domain (PTB)"/>
    <property type="match status" value="1"/>
</dbReference>
<dbReference type="InterPro" id="IPR011993">
    <property type="entry name" value="PH-like_dom_sf"/>
</dbReference>
<dbReference type="AlphaFoldDB" id="A0A075B0X5"/>
<accession>A0A075B0X5</accession>
<organism evidence="2 3">
    <name type="scientific">Rozella allomycis (strain CSF55)</name>
    <dbReference type="NCBI Taxonomy" id="988480"/>
    <lineage>
        <taxon>Eukaryota</taxon>
        <taxon>Fungi</taxon>
        <taxon>Fungi incertae sedis</taxon>
        <taxon>Cryptomycota</taxon>
        <taxon>Cryptomycota incertae sedis</taxon>
        <taxon>Rozella</taxon>
    </lineage>
</organism>